<dbReference type="PANTHER" id="PTHR14344:SF3">
    <property type="entry name" value="WD REPEAT-CONTAINING PROTEIN 6"/>
    <property type="match status" value="1"/>
</dbReference>
<feature type="repeat" description="WD" evidence="8">
    <location>
        <begin position="94"/>
        <end position="127"/>
    </location>
</feature>
<dbReference type="Gene3D" id="2.130.10.10">
    <property type="entry name" value="YVTN repeat-like/Quinoprotein amine dehydrogenase"/>
    <property type="match status" value="3"/>
</dbReference>
<feature type="compositionally biased region" description="Low complexity" evidence="9">
    <location>
        <begin position="812"/>
        <end position="826"/>
    </location>
</feature>
<keyword evidence="11" id="KW-1185">Reference proteome</keyword>
<comment type="caution">
    <text evidence="10">The sequence shown here is derived from an EMBL/GenBank/DDBJ whole genome shotgun (WGS) entry which is preliminary data.</text>
</comment>
<dbReference type="EMBL" id="CASHTH010001616">
    <property type="protein sequence ID" value="CAI8017321.1"/>
    <property type="molecule type" value="Genomic_DNA"/>
</dbReference>
<evidence type="ECO:0000256" key="8">
    <source>
        <dbReference type="PROSITE-ProRule" id="PRU00221"/>
    </source>
</evidence>
<feature type="region of interest" description="Disordered" evidence="9">
    <location>
        <begin position="810"/>
        <end position="829"/>
    </location>
</feature>
<keyword evidence="5" id="KW-0677">Repeat</keyword>
<gene>
    <name evidence="10" type="ORF">GBAR_LOCUS10534</name>
</gene>
<evidence type="ECO:0000256" key="1">
    <source>
        <dbReference type="ARBA" id="ARBA00004496"/>
    </source>
</evidence>
<dbReference type="Pfam" id="PF00400">
    <property type="entry name" value="WD40"/>
    <property type="match status" value="3"/>
</dbReference>
<dbReference type="PANTHER" id="PTHR14344">
    <property type="entry name" value="WD REPEAT PROTEIN"/>
    <property type="match status" value="1"/>
</dbReference>
<evidence type="ECO:0000256" key="9">
    <source>
        <dbReference type="SAM" id="MobiDB-lite"/>
    </source>
</evidence>
<comment type="subcellular location">
    <subcellularLocation>
        <location evidence="1">Cytoplasm</location>
    </subcellularLocation>
</comment>
<comment type="similarity">
    <text evidence="6">Belongs to the WD repeat WDR6 family.</text>
</comment>
<dbReference type="InterPro" id="IPR051973">
    <property type="entry name" value="tRNA_Anticodon_Mtase-Reg"/>
</dbReference>
<evidence type="ECO:0000256" key="6">
    <source>
        <dbReference type="ARBA" id="ARBA00038255"/>
    </source>
</evidence>
<evidence type="ECO:0000313" key="11">
    <source>
        <dbReference type="Proteomes" id="UP001174909"/>
    </source>
</evidence>
<dbReference type="InterPro" id="IPR015943">
    <property type="entry name" value="WD40/YVTN_repeat-like_dom_sf"/>
</dbReference>
<dbReference type="PROSITE" id="PS00678">
    <property type="entry name" value="WD_REPEATS_1"/>
    <property type="match status" value="1"/>
</dbReference>
<evidence type="ECO:0000256" key="5">
    <source>
        <dbReference type="ARBA" id="ARBA00022737"/>
    </source>
</evidence>
<dbReference type="GO" id="GO:0030488">
    <property type="term" value="P:tRNA methylation"/>
    <property type="evidence" value="ECO:0007669"/>
    <property type="project" value="TreeGrafter"/>
</dbReference>
<keyword evidence="2" id="KW-0963">Cytoplasm</keyword>
<dbReference type="InterPro" id="IPR019775">
    <property type="entry name" value="WD40_repeat_CS"/>
</dbReference>
<dbReference type="InterPro" id="IPR036322">
    <property type="entry name" value="WD40_repeat_dom_sf"/>
</dbReference>
<evidence type="ECO:0000256" key="7">
    <source>
        <dbReference type="ARBA" id="ARBA00040154"/>
    </source>
</evidence>
<proteinExistence type="inferred from homology"/>
<organism evidence="10 11">
    <name type="scientific">Geodia barretti</name>
    <name type="common">Barrett's horny sponge</name>
    <dbReference type="NCBI Taxonomy" id="519541"/>
    <lineage>
        <taxon>Eukaryota</taxon>
        <taxon>Metazoa</taxon>
        <taxon>Porifera</taxon>
        <taxon>Demospongiae</taxon>
        <taxon>Heteroscleromorpha</taxon>
        <taxon>Tetractinellida</taxon>
        <taxon>Astrophorina</taxon>
        <taxon>Geodiidae</taxon>
        <taxon>Geodia</taxon>
    </lineage>
</organism>
<dbReference type="PROSITE" id="PS50082">
    <property type="entry name" value="WD_REPEATS_2"/>
    <property type="match status" value="2"/>
</dbReference>
<evidence type="ECO:0000313" key="10">
    <source>
        <dbReference type="EMBL" id="CAI8017321.1"/>
    </source>
</evidence>
<feature type="region of interest" description="Disordered" evidence="9">
    <location>
        <begin position="689"/>
        <end position="712"/>
    </location>
</feature>
<protein>
    <recommendedName>
        <fullName evidence="7">tRNA (34-2'-O)-methyltransferase regulator WDR6</fullName>
    </recommendedName>
</protein>
<dbReference type="InterPro" id="IPR001680">
    <property type="entry name" value="WD40_rpt"/>
</dbReference>
<evidence type="ECO:0000256" key="3">
    <source>
        <dbReference type="ARBA" id="ARBA00022574"/>
    </source>
</evidence>
<feature type="repeat" description="WD" evidence="8">
    <location>
        <begin position="628"/>
        <end position="666"/>
    </location>
</feature>
<feature type="compositionally biased region" description="Basic residues" evidence="9">
    <location>
        <begin position="694"/>
        <end position="705"/>
    </location>
</feature>
<dbReference type="GO" id="GO:0005737">
    <property type="term" value="C:cytoplasm"/>
    <property type="evidence" value="ECO:0007669"/>
    <property type="project" value="UniProtKB-SubCell"/>
</dbReference>
<dbReference type="PROSITE" id="PS50294">
    <property type="entry name" value="WD_REPEATS_REGION"/>
    <property type="match status" value="1"/>
</dbReference>
<dbReference type="SUPFAM" id="SSF50978">
    <property type="entry name" value="WD40 repeat-like"/>
    <property type="match status" value="2"/>
</dbReference>
<keyword evidence="3 8" id="KW-0853">WD repeat</keyword>
<keyword evidence="4" id="KW-0819">tRNA processing</keyword>
<dbReference type="AlphaFoldDB" id="A0AA35WHD7"/>
<dbReference type="SMART" id="SM00320">
    <property type="entry name" value="WD40"/>
    <property type="match status" value="7"/>
</dbReference>
<evidence type="ECO:0000256" key="4">
    <source>
        <dbReference type="ARBA" id="ARBA00022694"/>
    </source>
</evidence>
<accession>A0AA35WHD7</accession>
<evidence type="ECO:0000256" key="2">
    <source>
        <dbReference type="ARBA" id="ARBA00022490"/>
    </source>
</evidence>
<sequence>MTLIPPGDAGSSLRIECGPAPLCLDDWILDLSVYSYSARLEASSGSDLTVLSGTVFNDILLWRVVTDRREDVVTTSSAGAHGSETERQRICLTLSGHEGVIFSVGIGECGSRLVSVSDDRTVRVWDLPTDWKSMERGEMKSCSLVLHGHTARVWGGRCLRDGGVISIGEDATCRVWDGQGRCVKVVEGHRGRSIWSMAVDEHSGVVATGGGDCSIRLFGLETHSNDCSWSVDTTLPASEPAVEETPRLVELRGRTVLCLSSTVFVFRNPKLLVALGSLQGCVALLHLGKQPETLGVEHLLQWSAHQGKVFSLTWLDSFKGYSNTLLSCGPSGEMVVWGVPEASDLASEVAIPLTHLRLPLSKHRWVTAATIISSPESLSLQTSSGISAANDDESCCQQTESCFLVCGDRKGSLHVFQTSPSKEWLEPLQSLRGVHGANGVTHISLWRGFVTSCGRDGHSRTFSLHPHTGSLTELSSYRPVKGMDWVERQFNSECHHLVLGFHSTDMVLYSVMENRQLMSVSCGGGHRSYGCTPLSQLLQTKQAVVVFIKKLVVSIRVVDLTLQLTAPVLQASKGFVGREAVSLQMVFSDPVTGCGLVAVGSEDCSVCLLSLQPSSDDGSLDVSERRFLQGHISTVRALSTSPSVRRSHTLLFSGGARASLKVWKIRVGEVSGGDELGVHLEAELSIHDDMDSHQKRKGKRRRRGRGPGAESLVPESRIMALTSLPLSPVVDGAPGWHYVAAGCSDGIIRHYIYTEETRSFSSLGDLEYHNRCILTVSHLVLPTHRVTATESTLCLLSAATDGRVAVWTPLVPEDSSSGPTSSASHSGSEETAEKCIHPLTVCQAHQSGVNDLSIRKVSDGFYLVATVGDDNALAVLGLSISGDSLHSVRLEVLAIESTAPCLQHHWCFVSRQWTSGDIVHRPETVCVGSWIVQLSWLHREGDFRKRQVVRGKECDSHNLQSATLSLVHSQTHDIADTSSLTLYQWREGGHIVVVCGIGLQSFVIRAQPS</sequence>
<dbReference type="Proteomes" id="UP001174909">
    <property type="component" value="Unassembled WGS sequence"/>
</dbReference>
<name>A0AA35WHD7_GEOBA</name>
<reference evidence="10" key="1">
    <citation type="submission" date="2023-03" db="EMBL/GenBank/DDBJ databases">
        <authorList>
            <person name="Steffen K."/>
            <person name="Cardenas P."/>
        </authorList>
    </citation>
    <scope>NUCLEOTIDE SEQUENCE</scope>
</reference>